<dbReference type="GO" id="GO:0055085">
    <property type="term" value="P:transmembrane transport"/>
    <property type="evidence" value="ECO:0007669"/>
    <property type="project" value="UniProtKB-ARBA"/>
</dbReference>
<dbReference type="CDD" id="cd03257">
    <property type="entry name" value="ABC_NikE_OppD_transporters"/>
    <property type="match status" value="2"/>
</dbReference>
<gene>
    <name evidence="7" type="ORF">SAMN05444141_103510</name>
</gene>
<dbReference type="SMART" id="SM00382">
    <property type="entry name" value="AAA"/>
    <property type="match status" value="2"/>
</dbReference>
<sequence>MTDNQTLLSVEDLSIAFHQGEKTNLAVDQISFEIKKGETVALVGESGSGKSVSALSVLKLLPYPAASHPTGKIVYQGEDLIAASESEMRHVRGNKISMIFQEPMSSLNPLHTIEQQIAEILKIHRGLGDTNARKRVLELLHQVGIPNPEERLKSYPHQLSGGQRQRVMIAMALANEPDLLIADEPTTALDVTVQAQILQLLKDLQKSTGMAMLFITHDLGIVRRISDRVCVMTQGKIVEQGNTEDIFETPKHEYTQHLLAAEPKGHPPAGDTSQPIIVEARDLKVWFPVKRGFLRKTVSHIKAVDGIDVTVRAGQTLGIVGESGSGKTTLGLAILRMISSNGRISFNGSDIQEHSWKQMRPLRRDMQIVFQDPFGSLSPRMSVSEIVGEGLKIHMPDLSAKEREAKVAAALEEVGLDAATRFRYPHEFSGGQRQRISIARAMVLEPKFVMLDEPTSALDMSVQAQVVDLLRDLQKAHGLAYLFISHDLKVVRALANDVVVMQHGKVMEAGTSDEVFDNPQTDYTKALMAAAFRMEAIEGGVIST</sequence>
<evidence type="ECO:0000259" key="6">
    <source>
        <dbReference type="PROSITE" id="PS50893"/>
    </source>
</evidence>
<dbReference type="PANTHER" id="PTHR43776:SF7">
    <property type="entry name" value="D,D-DIPEPTIDE TRANSPORT ATP-BINDING PROTEIN DDPF-RELATED"/>
    <property type="match status" value="1"/>
</dbReference>
<dbReference type="InterPro" id="IPR050319">
    <property type="entry name" value="ABC_transp_ATP-bind"/>
</dbReference>
<keyword evidence="3" id="KW-0813">Transport</keyword>
<evidence type="ECO:0000256" key="3">
    <source>
        <dbReference type="ARBA" id="ARBA00022448"/>
    </source>
</evidence>
<dbReference type="AlphaFoldDB" id="A0A1I7B026"/>
<keyword evidence="4" id="KW-0547">Nucleotide-binding</keyword>
<comment type="subcellular location">
    <subcellularLocation>
        <location evidence="1">Cell inner membrane</location>
        <topology evidence="1">Peripheral membrane protein</topology>
    </subcellularLocation>
</comment>
<evidence type="ECO:0000313" key="7">
    <source>
        <dbReference type="EMBL" id="SFT80547.1"/>
    </source>
</evidence>
<dbReference type="NCBIfam" id="NF008453">
    <property type="entry name" value="PRK11308.1"/>
    <property type="match status" value="2"/>
</dbReference>
<dbReference type="GO" id="GO:0015833">
    <property type="term" value="P:peptide transport"/>
    <property type="evidence" value="ECO:0007669"/>
    <property type="project" value="InterPro"/>
</dbReference>
<evidence type="ECO:0000256" key="4">
    <source>
        <dbReference type="ARBA" id="ARBA00022741"/>
    </source>
</evidence>
<dbReference type="NCBIfam" id="NF007739">
    <property type="entry name" value="PRK10419.1"/>
    <property type="match status" value="2"/>
</dbReference>
<organism evidence="7 8">
    <name type="scientific">Pseudovibrio denitrificans</name>
    <dbReference type="NCBI Taxonomy" id="258256"/>
    <lineage>
        <taxon>Bacteria</taxon>
        <taxon>Pseudomonadati</taxon>
        <taxon>Pseudomonadota</taxon>
        <taxon>Alphaproteobacteria</taxon>
        <taxon>Hyphomicrobiales</taxon>
        <taxon>Stappiaceae</taxon>
        <taxon>Pseudovibrio</taxon>
    </lineage>
</organism>
<feature type="domain" description="ABC transporter" evidence="6">
    <location>
        <begin position="8"/>
        <end position="259"/>
    </location>
</feature>
<name>A0A1I7B026_9HYPH</name>
<proteinExistence type="inferred from homology"/>
<feature type="domain" description="ABC transporter" evidence="6">
    <location>
        <begin position="289"/>
        <end position="528"/>
    </location>
</feature>
<dbReference type="SUPFAM" id="SSF52540">
    <property type="entry name" value="P-loop containing nucleoside triphosphate hydrolases"/>
    <property type="match status" value="2"/>
</dbReference>
<protein>
    <submittedName>
        <fullName evidence="7">Microcin C transport system ATP-binding protein</fullName>
    </submittedName>
</protein>
<dbReference type="Proteomes" id="UP000183371">
    <property type="component" value="Unassembled WGS sequence"/>
</dbReference>
<evidence type="ECO:0000256" key="5">
    <source>
        <dbReference type="ARBA" id="ARBA00022840"/>
    </source>
</evidence>
<dbReference type="Pfam" id="PF08352">
    <property type="entry name" value="oligo_HPY"/>
    <property type="match status" value="2"/>
</dbReference>
<dbReference type="RefSeq" id="WP_054782905.1">
    <property type="nucleotide sequence ID" value="NZ_FPBD01000003.1"/>
</dbReference>
<dbReference type="InterPro" id="IPR003593">
    <property type="entry name" value="AAA+_ATPase"/>
</dbReference>
<dbReference type="InterPro" id="IPR017871">
    <property type="entry name" value="ABC_transporter-like_CS"/>
</dbReference>
<dbReference type="GO" id="GO:0005524">
    <property type="term" value="F:ATP binding"/>
    <property type="evidence" value="ECO:0007669"/>
    <property type="project" value="UniProtKB-KW"/>
</dbReference>
<dbReference type="PROSITE" id="PS50893">
    <property type="entry name" value="ABC_TRANSPORTER_2"/>
    <property type="match status" value="2"/>
</dbReference>
<evidence type="ECO:0000256" key="2">
    <source>
        <dbReference type="ARBA" id="ARBA00005417"/>
    </source>
</evidence>
<comment type="similarity">
    <text evidence="2">Belongs to the ABC transporter superfamily.</text>
</comment>
<dbReference type="InterPro" id="IPR013563">
    <property type="entry name" value="Oligopep_ABC_C"/>
</dbReference>
<dbReference type="InterPro" id="IPR027417">
    <property type="entry name" value="P-loop_NTPase"/>
</dbReference>
<dbReference type="Pfam" id="PF00005">
    <property type="entry name" value="ABC_tran"/>
    <property type="match status" value="2"/>
</dbReference>
<dbReference type="GO" id="GO:0016887">
    <property type="term" value="F:ATP hydrolysis activity"/>
    <property type="evidence" value="ECO:0007669"/>
    <property type="project" value="InterPro"/>
</dbReference>
<keyword evidence="5 7" id="KW-0067">ATP-binding</keyword>
<dbReference type="InterPro" id="IPR003439">
    <property type="entry name" value="ABC_transporter-like_ATP-bd"/>
</dbReference>
<dbReference type="PROSITE" id="PS00211">
    <property type="entry name" value="ABC_TRANSPORTER_1"/>
    <property type="match status" value="2"/>
</dbReference>
<dbReference type="FunFam" id="3.40.50.300:FF:000016">
    <property type="entry name" value="Oligopeptide ABC transporter ATP-binding component"/>
    <property type="match status" value="2"/>
</dbReference>
<dbReference type="Gene3D" id="3.40.50.300">
    <property type="entry name" value="P-loop containing nucleotide triphosphate hydrolases"/>
    <property type="match status" value="2"/>
</dbReference>
<dbReference type="PANTHER" id="PTHR43776">
    <property type="entry name" value="TRANSPORT ATP-BINDING PROTEIN"/>
    <property type="match status" value="1"/>
</dbReference>
<dbReference type="EMBL" id="FPBD01000003">
    <property type="protein sequence ID" value="SFT80547.1"/>
    <property type="molecule type" value="Genomic_DNA"/>
</dbReference>
<reference evidence="8" key="1">
    <citation type="submission" date="2016-10" db="EMBL/GenBank/DDBJ databases">
        <authorList>
            <person name="Varghese N."/>
            <person name="Submissions S."/>
        </authorList>
    </citation>
    <scope>NUCLEOTIDE SEQUENCE [LARGE SCALE GENOMIC DNA]</scope>
    <source>
        <strain evidence="8">DSM 17465</strain>
    </source>
</reference>
<accession>A0A1I7B026</accession>
<dbReference type="GO" id="GO:0005886">
    <property type="term" value="C:plasma membrane"/>
    <property type="evidence" value="ECO:0007669"/>
    <property type="project" value="UniProtKB-SubCell"/>
</dbReference>
<evidence type="ECO:0000256" key="1">
    <source>
        <dbReference type="ARBA" id="ARBA00004417"/>
    </source>
</evidence>
<evidence type="ECO:0000313" key="8">
    <source>
        <dbReference type="Proteomes" id="UP000183371"/>
    </source>
</evidence>
<keyword evidence="8" id="KW-1185">Reference proteome</keyword>